<comment type="subcellular location">
    <subcellularLocation>
        <location evidence="1">Membrane</location>
        <topology evidence="1">Multi-pass membrane protein</topology>
    </subcellularLocation>
</comment>
<feature type="transmembrane region" description="Helical" evidence="6">
    <location>
        <begin position="96"/>
        <end position="116"/>
    </location>
</feature>
<evidence type="ECO:0000256" key="5">
    <source>
        <dbReference type="ARBA" id="ARBA00034313"/>
    </source>
</evidence>
<organism evidence="7 8">
    <name type="scientific">Ophiostoma piceae (strain UAMH 11346)</name>
    <name type="common">Sap stain fungus</name>
    <dbReference type="NCBI Taxonomy" id="1262450"/>
    <lineage>
        <taxon>Eukaryota</taxon>
        <taxon>Fungi</taxon>
        <taxon>Dikarya</taxon>
        <taxon>Ascomycota</taxon>
        <taxon>Pezizomycotina</taxon>
        <taxon>Sordariomycetes</taxon>
        <taxon>Sordariomycetidae</taxon>
        <taxon>Ophiostomatales</taxon>
        <taxon>Ophiostomataceae</taxon>
        <taxon>Ophiostoma</taxon>
    </lineage>
</organism>
<dbReference type="InterPro" id="IPR013901">
    <property type="entry name" value="Anthrone_oxy"/>
</dbReference>
<reference evidence="7 8" key="1">
    <citation type="journal article" date="2013" name="BMC Genomics">
        <title>The genome and transcriptome of the pine saprophyte Ophiostoma piceae, and a comparison with the bark beetle-associated pine pathogen Grosmannia clavigera.</title>
        <authorList>
            <person name="Haridas S."/>
            <person name="Wang Y."/>
            <person name="Lim L."/>
            <person name="Massoumi Alamouti S."/>
            <person name="Jackman S."/>
            <person name="Docking R."/>
            <person name="Robertson G."/>
            <person name="Birol I."/>
            <person name="Bohlmann J."/>
            <person name="Breuil C."/>
        </authorList>
    </citation>
    <scope>NUCLEOTIDE SEQUENCE [LARGE SCALE GENOMIC DNA]</scope>
    <source>
        <strain evidence="7 8">UAMH 11346</strain>
    </source>
</reference>
<feature type="transmembrane region" description="Helical" evidence="6">
    <location>
        <begin position="65"/>
        <end position="84"/>
    </location>
</feature>
<dbReference type="Proteomes" id="UP000016923">
    <property type="component" value="Unassembled WGS sequence"/>
</dbReference>
<dbReference type="STRING" id="1262450.S3BYC5"/>
<comment type="similarity">
    <text evidence="5">Belongs to the anthrone oxygenase family.</text>
</comment>
<dbReference type="AlphaFoldDB" id="S3BYC5"/>
<proteinExistence type="inferred from homology"/>
<dbReference type="EMBL" id="KE148154">
    <property type="protein sequence ID" value="EPE06214.1"/>
    <property type="molecule type" value="Genomic_DNA"/>
</dbReference>
<dbReference type="PANTHER" id="PTHR35042:SF1">
    <property type="entry name" value="DUF1772-DOMAIN-CONTAINING PROTEIN"/>
    <property type="match status" value="1"/>
</dbReference>
<evidence type="ECO:0008006" key="9">
    <source>
        <dbReference type="Google" id="ProtNLM"/>
    </source>
</evidence>
<feature type="transmembrane region" description="Helical" evidence="6">
    <location>
        <begin position="20"/>
        <end position="45"/>
    </location>
</feature>
<evidence type="ECO:0000256" key="3">
    <source>
        <dbReference type="ARBA" id="ARBA00022989"/>
    </source>
</evidence>
<name>S3BYC5_OPHP1</name>
<dbReference type="VEuPathDB" id="FungiDB:F503_03043"/>
<dbReference type="GO" id="GO:0016020">
    <property type="term" value="C:membrane"/>
    <property type="evidence" value="ECO:0007669"/>
    <property type="project" value="UniProtKB-SubCell"/>
</dbReference>
<sequence length="186" mass="19519">MSYGYTSTVSAPTAIRVAQTASIVLSAAAAGGNLGLSTNLIPRLLESPAELMLRQWQHMFDGSKIMYPAMAVAASLAHSYIYISARRTLGAAASKLPLLAAGLCLAIMPYTVLVLFPTNKELIKRATAAEASSKVSKAERAAGAGVNYTAQEEASAKQLVDRWGVLNLGRFALLASASVVGLLTYL</sequence>
<dbReference type="HOGENOM" id="CLU_105974_2_1_1"/>
<evidence type="ECO:0000256" key="2">
    <source>
        <dbReference type="ARBA" id="ARBA00022692"/>
    </source>
</evidence>
<dbReference type="OMA" id="PLMLTQW"/>
<dbReference type="eggNOG" id="ENOG502SF5R">
    <property type="taxonomic scope" value="Eukaryota"/>
</dbReference>
<evidence type="ECO:0000256" key="6">
    <source>
        <dbReference type="SAM" id="Phobius"/>
    </source>
</evidence>
<evidence type="ECO:0000313" key="7">
    <source>
        <dbReference type="EMBL" id="EPE06214.1"/>
    </source>
</evidence>
<dbReference type="Pfam" id="PF08592">
    <property type="entry name" value="Anthrone_oxy"/>
    <property type="match status" value="1"/>
</dbReference>
<evidence type="ECO:0000256" key="1">
    <source>
        <dbReference type="ARBA" id="ARBA00004141"/>
    </source>
</evidence>
<evidence type="ECO:0000313" key="8">
    <source>
        <dbReference type="Proteomes" id="UP000016923"/>
    </source>
</evidence>
<keyword evidence="8" id="KW-1185">Reference proteome</keyword>
<keyword evidence="3 6" id="KW-1133">Transmembrane helix</keyword>
<gene>
    <name evidence="7" type="ORF">F503_03043</name>
</gene>
<protein>
    <recommendedName>
        <fullName evidence="9">DUF1772-domain-containing protein</fullName>
    </recommendedName>
</protein>
<evidence type="ECO:0000256" key="4">
    <source>
        <dbReference type="ARBA" id="ARBA00023136"/>
    </source>
</evidence>
<keyword evidence="2 6" id="KW-0812">Transmembrane</keyword>
<accession>S3BYC5</accession>
<keyword evidence="4 6" id="KW-0472">Membrane</keyword>
<dbReference type="PANTHER" id="PTHR35042">
    <property type="entry name" value="ANTHRONE OXYGENASE ENCC"/>
    <property type="match status" value="1"/>
</dbReference>
<dbReference type="OrthoDB" id="5954308at2759"/>